<keyword evidence="9 15" id="KW-0418">Kinase</keyword>
<dbReference type="InterPro" id="IPR003661">
    <property type="entry name" value="HisK_dim/P_dom"/>
</dbReference>
<feature type="domain" description="Histidine kinase" evidence="14">
    <location>
        <begin position="367"/>
        <end position="581"/>
    </location>
</feature>
<keyword evidence="8" id="KW-0547">Nucleotide-binding</keyword>
<dbReference type="SMART" id="SM00387">
    <property type="entry name" value="HATPase_c"/>
    <property type="match status" value="1"/>
</dbReference>
<dbReference type="CDD" id="cd00082">
    <property type="entry name" value="HisKA"/>
    <property type="match status" value="1"/>
</dbReference>
<evidence type="ECO:0000256" key="13">
    <source>
        <dbReference type="SAM" id="Phobius"/>
    </source>
</evidence>
<evidence type="ECO:0000256" key="1">
    <source>
        <dbReference type="ARBA" id="ARBA00000085"/>
    </source>
</evidence>
<gene>
    <name evidence="15" type="ORF">CCV52592_1804</name>
</gene>
<dbReference type="InterPro" id="IPR036097">
    <property type="entry name" value="HisK_dim/P_sf"/>
</dbReference>
<dbReference type="Pfam" id="PF02518">
    <property type="entry name" value="HATPase_c"/>
    <property type="match status" value="1"/>
</dbReference>
<evidence type="ECO:0000259" key="14">
    <source>
        <dbReference type="PROSITE" id="PS50109"/>
    </source>
</evidence>
<evidence type="ECO:0000256" key="12">
    <source>
        <dbReference type="ARBA" id="ARBA00023012"/>
    </source>
</evidence>
<dbReference type="InterPro" id="IPR003594">
    <property type="entry name" value="HATPase_dom"/>
</dbReference>
<dbReference type="InterPro" id="IPR005467">
    <property type="entry name" value="His_kinase_dom"/>
</dbReference>
<dbReference type="SUPFAM" id="SSF103190">
    <property type="entry name" value="Sensory domain-like"/>
    <property type="match status" value="1"/>
</dbReference>
<reference evidence="15" key="1">
    <citation type="submission" date="2016-07" db="EMBL/GenBank/DDBJ databases">
        <title>Comparative genomics of the Campylobacter concisus group.</title>
        <authorList>
            <person name="Miller W.G."/>
            <person name="Yee E."/>
            <person name="Chapman M.H."/>
            <person name="Huynh S."/>
            <person name="Bono J.L."/>
            <person name="On S.L.W."/>
            <person name="StLeger J."/>
            <person name="Foster G."/>
            <person name="Parker C.T."/>
        </authorList>
    </citation>
    <scope>NUCLEOTIDE SEQUENCE</scope>
    <source>
        <strain evidence="15">525.92</strain>
    </source>
</reference>
<dbReference type="Gene3D" id="1.10.287.130">
    <property type="match status" value="1"/>
</dbReference>
<dbReference type="GO" id="GO:0000155">
    <property type="term" value="F:phosphorelay sensor kinase activity"/>
    <property type="evidence" value="ECO:0007669"/>
    <property type="project" value="InterPro"/>
</dbReference>
<dbReference type="PRINTS" id="PR00344">
    <property type="entry name" value="BCTRLSENSOR"/>
</dbReference>
<keyword evidence="5" id="KW-0597">Phosphoprotein</keyword>
<keyword evidence="13" id="KW-0472">Membrane</keyword>
<evidence type="ECO:0000256" key="11">
    <source>
        <dbReference type="ARBA" id="ARBA00022989"/>
    </source>
</evidence>
<evidence type="ECO:0000256" key="9">
    <source>
        <dbReference type="ARBA" id="ARBA00022777"/>
    </source>
</evidence>
<dbReference type="EC" id="2.7.13.3" evidence="3"/>
<evidence type="ECO:0000256" key="7">
    <source>
        <dbReference type="ARBA" id="ARBA00022692"/>
    </source>
</evidence>
<keyword evidence="7 13" id="KW-0812">Transmembrane</keyword>
<dbReference type="GO" id="GO:0005886">
    <property type="term" value="C:plasma membrane"/>
    <property type="evidence" value="ECO:0007669"/>
    <property type="project" value="UniProtKB-SubCell"/>
</dbReference>
<keyword evidence="12" id="KW-0902">Two-component regulatory system</keyword>
<organism evidence="15 16">
    <name type="scientific">Campylobacter curvus (strain 525.92)</name>
    <dbReference type="NCBI Taxonomy" id="360105"/>
    <lineage>
        <taxon>Bacteria</taxon>
        <taxon>Pseudomonadati</taxon>
        <taxon>Campylobacterota</taxon>
        <taxon>Epsilonproteobacteria</taxon>
        <taxon>Campylobacterales</taxon>
        <taxon>Campylobacteraceae</taxon>
        <taxon>Campylobacter</taxon>
    </lineage>
</organism>
<evidence type="ECO:0000313" key="16">
    <source>
        <dbReference type="Proteomes" id="UP000006380"/>
    </source>
</evidence>
<evidence type="ECO:0000256" key="6">
    <source>
        <dbReference type="ARBA" id="ARBA00022679"/>
    </source>
</evidence>
<dbReference type="STRING" id="360105.CCV52592_1804"/>
<protein>
    <recommendedName>
        <fullName evidence="3">histidine kinase</fullName>
        <ecNumber evidence="3">2.7.13.3</ecNumber>
    </recommendedName>
</protein>
<dbReference type="PANTHER" id="PTHR43065">
    <property type="entry name" value="SENSOR HISTIDINE KINASE"/>
    <property type="match status" value="1"/>
</dbReference>
<dbReference type="PANTHER" id="PTHR43065:SF10">
    <property type="entry name" value="PEROXIDE STRESS-ACTIVATED HISTIDINE KINASE MAK3"/>
    <property type="match status" value="1"/>
</dbReference>
<comment type="subcellular location">
    <subcellularLocation>
        <location evidence="2">Cell membrane</location>
        <topology evidence="2">Multi-pass membrane protein</topology>
    </subcellularLocation>
</comment>
<dbReference type="SUPFAM" id="SSF55874">
    <property type="entry name" value="ATPase domain of HSP90 chaperone/DNA topoisomerase II/histidine kinase"/>
    <property type="match status" value="1"/>
</dbReference>
<dbReference type="HOGENOM" id="CLU_000445_133_4_7"/>
<sequence>MIEFKKLSDQKRNFSIKLFVSYIVFTVILMASIIGIHIYFSYDLNYKKFEREISMQSSDKIMKAQAYLKSKEGAIKAVAADKKFLECVSGDQDYLNLLFSAIMQANKDYTRIVYVSKTGHEILGYERTSEGYEAYKISKFKEEFHSNKAKEGEIALNFRLDKKFKRPSLRLEVPIYADDEFKGELVIDAFMDGFIDSLTMSMIYDVFLIDSEGYYIKHKDPKFDWSLYADKRKIEDDFKKELAGEIYRSGADGFIYENVFVQPFFIGKQKFYLVMEGSKPSLNDMENNKMIASILIFATIMSVIFTFVLTRPIRGIFAAVAKRADELGELATNLDNTITLKTLEIAQKDRLLQNQNKFAELGELIGNIAHQWRQPLTRLSLILQNLRAFKRKNKMSDESFYEAVENSLRQIEFMTSTVENFRNFYKKDDAKREFSVKSAVEDILGIIGAIIEHSHIRLEVSCAEDIFILANKNEFSQVLMNILINAKDAIDERALKNGLIKITATKKEDEILIQIEDNAGGIDAAIMQKIFDPYFTTKKDKGTGIGLYIANTIVKERLGGSLSVQNTNDGAVFRIVLKGSFIQNDVDDEAIS</sequence>
<dbReference type="SMART" id="SM00388">
    <property type="entry name" value="HisKA"/>
    <property type="match status" value="1"/>
</dbReference>
<evidence type="ECO:0000313" key="15">
    <source>
        <dbReference type="EMBL" id="EAT99876.1"/>
    </source>
</evidence>
<proteinExistence type="predicted"/>
<dbReference type="PROSITE" id="PS50109">
    <property type="entry name" value="HIS_KIN"/>
    <property type="match status" value="1"/>
</dbReference>
<dbReference type="KEGG" id="ccv:CCV52592_1804"/>
<dbReference type="GO" id="GO:0005524">
    <property type="term" value="F:ATP binding"/>
    <property type="evidence" value="ECO:0007669"/>
    <property type="project" value="UniProtKB-KW"/>
</dbReference>
<dbReference type="Gene3D" id="3.30.565.10">
    <property type="entry name" value="Histidine kinase-like ATPase, C-terminal domain"/>
    <property type="match status" value="1"/>
</dbReference>
<dbReference type="OrthoDB" id="9805967at2"/>
<keyword evidence="6" id="KW-0808">Transferase</keyword>
<evidence type="ECO:0000256" key="8">
    <source>
        <dbReference type="ARBA" id="ARBA00022741"/>
    </source>
</evidence>
<evidence type="ECO:0000256" key="5">
    <source>
        <dbReference type="ARBA" id="ARBA00022553"/>
    </source>
</evidence>
<dbReference type="Proteomes" id="UP000006380">
    <property type="component" value="Chromosome"/>
</dbReference>
<dbReference type="RefSeq" id="WP_011991828.1">
    <property type="nucleotide sequence ID" value="NC_009715.2"/>
</dbReference>
<dbReference type="InterPro" id="IPR036890">
    <property type="entry name" value="HATPase_C_sf"/>
</dbReference>
<evidence type="ECO:0000256" key="3">
    <source>
        <dbReference type="ARBA" id="ARBA00012438"/>
    </source>
</evidence>
<dbReference type="AlphaFoldDB" id="A7GWL5"/>
<keyword evidence="11 13" id="KW-1133">Transmembrane helix</keyword>
<evidence type="ECO:0000256" key="2">
    <source>
        <dbReference type="ARBA" id="ARBA00004651"/>
    </source>
</evidence>
<evidence type="ECO:0000256" key="4">
    <source>
        <dbReference type="ARBA" id="ARBA00022475"/>
    </source>
</evidence>
<dbReference type="SUPFAM" id="SSF47384">
    <property type="entry name" value="Homodimeric domain of signal transducing histidine kinase"/>
    <property type="match status" value="1"/>
</dbReference>
<dbReference type="Pfam" id="PF00512">
    <property type="entry name" value="HisKA"/>
    <property type="match status" value="1"/>
</dbReference>
<keyword evidence="4" id="KW-1003">Cell membrane</keyword>
<keyword evidence="16" id="KW-1185">Reference proteome</keyword>
<comment type="catalytic activity">
    <reaction evidence="1">
        <text>ATP + protein L-histidine = ADP + protein N-phospho-L-histidine.</text>
        <dbReference type="EC" id="2.7.13.3"/>
    </reaction>
</comment>
<feature type="transmembrane region" description="Helical" evidence="13">
    <location>
        <begin position="20"/>
        <end position="40"/>
    </location>
</feature>
<name>A7GWL5_CAMC5</name>
<dbReference type="InterPro" id="IPR004358">
    <property type="entry name" value="Sig_transdc_His_kin-like_C"/>
</dbReference>
<dbReference type="Gene3D" id="3.30.450.20">
    <property type="entry name" value="PAS domain"/>
    <property type="match status" value="1"/>
</dbReference>
<evidence type="ECO:0000256" key="10">
    <source>
        <dbReference type="ARBA" id="ARBA00022840"/>
    </source>
</evidence>
<accession>A7GWL5</accession>
<keyword evidence="10" id="KW-0067">ATP-binding</keyword>
<dbReference type="InterPro" id="IPR029151">
    <property type="entry name" value="Sensor-like_sf"/>
</dbReference>
<dbReference type="EMBL" id="CP000767">
    <property type="protein sequence ID" value="EAT99876.1"/>
    <property type="molecule type" value="Genomic_DNA"/>
</dbReference>
<feature type="transmembrane region" description="Helical" evidence="13">
    <location>
        <begin position="290"/>
        <end position="309"/>
    </location>
</feature>